<comment type="similarity">
    <text evidence="2">Belongs to the LpxB family.</text>
</comment>
<comment type="catalytic activity">
    <reaction evidence="10">
        <text>a lipid X + a UDP-2-N,3-O-bis[(3R)-3-hydroxyacyl]-alpha-D-glucosamine = a lipid A disaccharide + UDP + H(+)</text>
        <dbReference type="Rhea" id="RHEA:67828"/>
        <dbReference type="ChEBI" id="CHEBI:15378"/>
        <dbReference type="ChEBI" id="CHEBI:58223"/>
        <dbReference type="ChEBI" id="CHEBI:137748"/>
        <dbReference type="ChEBI" id="CHEBI:176338"/>
        <dbReference type="ChEBI" id="CHEBI:176343"/>
        <dbReference type="EC" id="2.4.1.182"/>
    </reaction>
</comment>
<evidence type="ECO:0000313" key="13">
    <source>
        <dbReference type="Proteomes" id="UP000051870"/>
    </source>
</evidence>
<dbReference type="SUPFAM" id="SSF53756">
    <property type="entry name" value="UDP-Glycosyltransferase/glycogen phosphorylase"/>
    <property type="match status" value="1"/>
</dbReference>
<evidence type="ECO:0000256" key="1">
    <source>
        <dbReference type="ARBA" id="ARBA00002056"/>
    </source>
</evidence>
<evidence type="ECO:0000256" key="7">
    <source>
        <dbReference type="ARBA" id="ARBA00022676"/>
    </source>
</evidence>
<keyword evidence="7 12" id="KW-0328">Glycosyltransferase</keyword>
<dbReference type="Pfam" id="PF02684">
    <property type="entry name" value="LpxB"/>
    <property type="match status" value="1"/>
</dbReference>
<keyword evidence="13" id="KW-1185">Reference proteome</keyword>
<dbReference type="PANTHER" id="PTHR30372">
    <property type="entry name" value="LIPID-A-DISACCHARIDE SYNTHASE"/>
    <property type="match status" value="1"/>
</dbReference>
<dbReference type="GO" id="GO:0005543">
    <property type="term" value="F:phospholipid binding"/>
    <property type="evidence" value="ECO:0007669"/>
    <property type="project" value="TreeGrafter"/>
</dbReference>
<dbReference type="InterPro" id="IPR003835">
    <property type="entry name" value="Glyco_trans_19"/>
</dbReference>
<name>A0A0P1IA98_9RHOB</name>
<evidence type="ECO:0000256" key="11">
    <source>
        <dbReference type="NCBIfam" id="TIGR00215"/>
    </source>
</evidence>
<evidence type="ECO:0000256" key="9">
    <source>
        <dbReference type="ARBA" id="ARBA00023098"/>
    </source>
</evidence>
<dbReference type="EMBL" id="CYTW01000002">
    <property type="protein sequence ID" value="CUK01216.1"/>
    <property type="molecule type" value="Genomic_DNA"/>
</dbReference>
<dbReference type="PANTHER" id="PTHR30372:SF4">
    <property type="entry name" value="LIPID-A-DISACCHARIDE SYNTHASE, MITOCHONDRIAL-RELATED"/>
    <property type="match status" value="1"/>
</dbReference>
<protein>
    <recommendedName>
        <fullName evidence="4 11">Lipid-A-disaccharide synthase</fullName>
        <ecNumber evidence="3 11">2.4.1.182</ecNumber>
    </recommendedName>
</protein>
<dbReference type="EC" id="2.4.1.182" evidence="3 11"/>
<keyword evidence="9" id="KW-0443">Lipid metabolism</keyword>
<evidence type="ECO:0000256" key="5">
    <source>
        <dbReference type="ARBA" id="ARBA00022516"/>
    </source>
</evidence>
<keyword evidence="6" id="KW-0441">Lipid A biosynthesis</keyword>
<dbReference type="Proteomes" id="UP000051870">
    <property type="component" value="Unassembled WGS sequence"/>
</dbReference>
<evidence type="ECO:0000256" key="6">
    <source>
        <dbReference type="ARBA" id="ARBA00022556"/>
    </source>
</evidence>
<proteinExistence type="inferred from homology"/>
<organism evidence="12 13">
    <name type="scientific">Shimia thalassica</name>
    <dbReference type="NCBI Taxonomy" id="1715693"/>
    <lineage>
        <taxon>Bacteria</taxon>
        <taxon>Pseudomonadati</taxon>
        <taxon>Pseudomonadota</taxon>
        <taxon>Alphaproteobacteria</taxon>
        <taxon>Rhodobacterales</taxon>
        <taxon>Roseobacteraceae</taxon>
    </lineage>
</organism>
<dbReference type="GeneID" id="83881449"/>
<comment type="function">
    <text evidence="1">Condensation of UDP-2,3-diacylglucosamine and 2,3-diacylglucosamine-1-phosphate to form lipid A disaccharide, a precursor of lipid A, a phosphorylated glycolipid that anchors the lipopolysaccharide to the outer membrane of the cell.</text>
</comment>
<keyword evidence="8 12" id="KW-0808">Transferase</keyword>
<evidence type="ECO:0000256" key="4">
    <source>
        <dbReference type="ARBA" id="ARBA00020902"/>
    </source>
</evidence>
<dbReference type="NCBIfam" id="TIGR00215">
    <property type="entry name" value="lpxB"/>
    <property type="match status" value="1"/>
</dbReference>
<evidence type="ECO:0000256" key="3">
    <source>
        <dbReference type="ARBA" id="ARBA00012687"/>
    </source>
</evidence>
<gene>
    <name evidence="12" type="primary">lpxB</name>
    <name evidence="12" type="ORF">PH7735_02427</name>
</gene>
<dbReference type="GO" id="GO:0008915">
    <property type="term" value="F:lipid-A-disaccharide synthase activity"/>
    <property type="evidence" value="ECO:0007669"/>
    <property type="project" value="UniProtKB-UniRule"/>
</dbReference>
<evidence type="ECO:0000256" key="8">
    <source>
        <dbReference type="ARBA" id="ARBA00022679"/>
    </source>
</evidence>
<evidence type="ECO:0000256" key="2">
    <source>
        <dbReference type="ARBA" id="ARBA00007868"/>
    </source>
</evidence>
<sequence>MNVFLVAGEMSGDRLGAALMEGLKEVAPDVRFSGVGGPLMQAQGMQSLFPMDELSVMGIAEVLPKYRHLKRRMHQTAEAVLAAQPDVLITIDSPDFCLRVAKEVKAKSNIRTVHYVAPSVWAWRPKRAVKMARVIDQVLALLPFEPPYMEAVGMRCDFVGHPVVSEPVAPEGEVQAFRDDHGIGDAPLLIALPGSRRGEVSRLTPAFGEVVEKLVAAKPDLRVVLPAAGPVAGLVKELVSDWAHAPVVLDPNDVAPDVALARKRAAFRAADVALAASGTVSLELAANATPMVIAYDMSWLSWQIMSRAALIDTVTLVNLVSDTRVVPEFLGPSFKPENIAPAILDVLGNPSAQTEAMALTMQRLGQGAERPGLRAARAVLEGLEG</sequence>
<reference evidence="13" key="1">
    <citation type="submission" date="2015-09" db="EMBL/GenBank/DDBJ databases">
        <authorList>
            <person name="Rodrigo-Torres Lidia"/>
            <person name="Arahal R.David."/>
        </authorList>
    </citation>
    <scope>NUCLEOTIDE SEQUENCE [LARGE SCALE GENOMIC DNA]</scope>
    <source>
        <strain evidence="13">CECT 7735</strain>
    </source>
</reference>
<evidence type="ECO:0000256" key="10">
    <source>
        <dbReference type="ARBA" id="ARBA00048975"/>
    </source>
</evidence>
<accession>A0A0P1IA98</accession>
<dbReference type="RefSeq" id="WP_058311598.1">
    <property type="nucleotide sequence ID" value="NZ_CYTW01000002.1"/>
</dbReference>
<dbReference type="GO" id="GO:0016020">
    <property type="term" value="C:membrane"/>
    <property type="evidence" value="ECO:0007669"/>
    <property type="project" value="GOC"/>
</dbReference>
<keyword evidence="5" id="KW-0444">Lipid biosynthesis</keyword>
<dbReference type="STRING" id="1715693.PH7735_02427"/>
<dbReference type="GO" id="GO:0009245">
    <property type="term" value="P:lipid A biosynthetic process"/>
    <property type="evidence" value="ECO:0007669"/>
    <property type="project" value="UniProtKB-UniRule"/>
</dbReference>
<dbReference type="AlphaFoldDB" id="A0A0P1IA98"/>
<evidence type="ECO:0000313" key="12">
    <source>
        <dbReference type="EMBL" id="CUK01216.1"/>
    </source>
</evidence>